<name>F4WS18_ACREC</name>
<protein>
    <submittedName>
        <fullName evidence="2">Uncharacterized protein</fullName>
    </submittedName>
</protein>
<dbReference type="Proteomes" id="UP000007755">
    <property type="component" value="Unassembled WGS sequence"/>
</dbReference>
<dbReference type="AlphaFoldDB" id="F4WS18"/>
<keyword evidence="3" id="KW-1185">Reference proteome</keyword>
<sequence>MEKMFTEVNTPGGISGIDLDNTSSKEAGPKDSERRCNHYYQKKMKLTRPAKVPTSKASREAPTGREQQQQSSSLGDSKDNSSRGGAAGINSGEPPRSTPPSSTGDHQRKRPPRDHAY</sequence>
<feature type="compositionally biased region" description="Basic residues" evidence="1">
    <location>
        <begin position="107"/>
        <end position="117"/>
    </location>
</feature>
<evidence type="ECO:0000313" key="2">
    <source>
        <dbReference type="EMBL" id="EGI62997.1"/>
    </source>
</evidence>
<proteinExistence type="predicted"/>
<gene>
    <name evidence="2" type="ORF">G5I_08627</name>
</gene>
<dbReference type="InParanoid" id="F4WS18"/>
<evidence type="ECO:0000256" key="1">
    <source>
        <dbReference type="SAM" id="MobiDB-lite"/>
    </source>
</evidence>
<organism evidence="3">
    <name type="scientific">Acromyrmex echinatior</name>
    <name type="common">Panamanian leafcutter ant</name>
    <name type="synonym">Acromyrmex octospinosus echinatior</name>
    <dbReference type="NCBI Taxonomy" id="103372"/>
    <lineage>
        <taxon>Eukaryota</taxon>
        <taxon>Metazoa</taxon>
        <taxon>Ecdysozoa</taxon>
        <taxon>Arthropoda</taxon>
        <taxon>Hexapoda</taxon>
        <taxon>Insecta</taxon>
        <taxon>Pterygota</taxon>
        <taxon>Neoptera</taxon>
        <taxon>Endopterygota</taxon>
        <taxon>Hymenoptera</taxon>
        <taxon>Apocrita</taxon>
        <taxon>Aculeata</taxon>
        <taxon>Formicoidea</taxon>
        <taxon>Formicidae</taxon>
        <taxon>Myrmicinae</taxon>
        <taxon>Acromyrmex</taxon>
    </lineage>
</organism>
<feature type="region of interest" description="Disordered" evidence="1">
    <location>
        <begin position="1"/>
        <end position="117"/>
    </location>
</feature>
<dbReference type="EMBL" id="GL888295">
    <property type="protein sequence ID" value="EGI62997.1"/>
    <property type="molecule type" value="Genomic_DNA"/>
</dbReference>
<feature type="compositionally biased region" description="Basic and acidic residues" evidence="1">
    <location>
        <begin position="27"/>
        <end position="36"/>
    </location>
</feature>
<reference evidence="2" key="1">
    <citation type="submission" date="2011-02" db="EMBL/GenBank/DDBJ databases">
        <title>The genome of the leaf-cutting ant Acromyrmex echinatior suggests key adaptations to social evolution and fungus farming.</title>
        <authorList>
            <person name="Nygaard S."/>
            <person name="Zhang G."/>
        </authorList>
    </citation>
    <scope>NUCLEOTIDE SEQUENCE</scope>
</reference>
<accession>F4WS18</accession>
<evidence type="ECO:0000313" key="3">
    <source>
        <dbReference type="Proteomes" id="UP000007755"/>
    </source>
</evidence>